<dbReference type="GO" id="GO:0009279">
    <property type="term" value="C:cell outer membrane"/>
    <property type="evidence" value="ECO:0007669"/>
    <property type="project" value="UniProtKB-SubCell"/>
</dbReference>
<dbReference type="EMBL" id="FOIQ01000001">
    <property type="protein sequence ID" value="SEV82333.1"/>
    <property type="molecule type" value="Genomic_DNA"/>
</dbReference>
<evidence type="ECO:0000313" key="9">
    <source>
        <dbReference type="Proteomes" id="UP000199373"/>
    </source>
</evidence>
<name>A0A1I0M1V8_9BACT</name>
<keyword evidence="9" id="KW-1185">Reference proteome</keyword>
<dbReference type="Pfam" id="PF14322">
    <property type="entry name" value="SusD-like_3"/>
    <property type="match status" value="1"/>
</dbReference>
<dbReference type="AlphaFoldDB" id="A0A1I0M1V8"/>
<keyword evidence="3" id="KW-0732">Signal</keyword>
<evidence type="ECO:0000256" key="2">
    <source>
        <dbReference type="ARBA" id="ARBA00006275"/>
    </source>
</evidence>
<protein>
    <submittedName>
        <fullName evidence="8">Starch-binding associating with outer membrane</fullName>
    </submittedName>
</protein>
<evidence type="ECO:0000256" key="4">
    <source>
        <dbReference type="ARBA" id="ARBA00023136"/>
    </source>
</evidence>
<evidence type="ECO:0000256" key="3">
    <source>
        <dbReference type="ARBA" id="ARBA00022729"/>
    </source>
</evidence>
<comment type="subcellular location">
    <subcellularLocation>
        <location evidence="1">Cell outer membrane</location>
    </subcellularLocation>
</comment>
<comment type="similarity">
    <text evidence="2">Belongs to the SusD family.</text>
</comment>
<dbReference type="InterPro" id="IPR033985">
    <property type="entry name" value="SusD-like_N"/>
</dbReference>
<dbReference type="PROSITE" id="PS51257">
    <property type="entry name" value="PROKAR_LIPOPROTEIN"/>
    <property type="match status" value="1"/>
</dbReference>
<dbReference type="InterPro" id="IPR012944">
    <property type="entry name" value="SusD_RagB_dom"/>
</dbReference>
<dbReference type="CDD" id="cd08977">
    <property type="entry name" value="SusD"/>
    <property type="match status" value="1"/>
</dbReference>
<dbReference type="InterPro" id="IPR011990">
    <property type="entry name" value="TPR-like_helical_dom_sf"/>
</dbReference>
<feature type="domain" description="SusD-like N-terminal" evidence="7">
    <location>
        <begin position="39"/>
        <end position="198"/>
    </location>
</feature>
<keyword evidence="4" id="KW-0472">Membrane</keyword>
<dbReference type="SUPFAM" id="SSF48452">
    <property type="entry name" value="TPR-like"/>
    <property type="match status" value="1"/>
</dbReference>
<feature type="domain" description="RagB/SusD" evidence="6">
    <location>
        <begin position="327"/>
        <end position="471"/>
    </location>
</feature>
<dbReference type="Pfam" id="PF07980">
    <property type="entry name" value="SusD_RagB"/>
    <property type="match status" value="1"/>
</dbReference>
<dbReference type="RefSeq" id="WP_091914187.1">
    <property type="nucleotide sequence ID" value="NZ_FOIQ01000001.1"/>
</dbReference>
<organism evidence="8 9">
    <name type="scientific">Prevotella aff. ruminicola Tc2-24</name>
    <dbReference type="NCBI Taxonomy" id="81582"/>
    <lineage>
        <taxon>Bacteria</taxon>
        <taxon>Pseudomonadati</taxon>
        <taxon>Bacteroidota</taxon>
        <taxon>Bacteroidia</taxon>
        <taxon>Bacteroidales</taxon>
        <taxon>Prevotellaceae</taxon>
        <taxon>Prevotella</taxon>
    </lineage>
</organism>
<evidence type="ECO:0000256" key="5">
    <source>
        <dbReference type="ARBA" id="ARBA00023237"/>
    </source>
</evidence>
<evidence type="ECO:0000256" key="1">
    <source>
        <dbReference type="ARBA" id="ARBA00004442"/>
    </source>
</evidence>
<evidence type="ECO:0000259" key="6">
    <source>
        <dbReference type="Pfam" id="PF07980"/>
    </source>
</evidence>
<dbReference type="Proteomes" id="UP000199373">
    <property type="component" value="Unassembled WGS sequence"/>
</dbReference>
<keyword evidence="5" id="KW-0998">Cell outer membrane</keyword>
<gene>
    <name evidence="8" type="ORF">SAMN04487850_0229</name>
</gene>
<reference evidence="8 9" key="1">
    <citation type="submission" date="2016-10" db="EMBL/GenBank/DDBJ databases">
        <authorList>
            <person name="de Groot N.N."/>
        </authorList>
    </citation>
    <scope>NUCLEOTIDE SEQUENCE [LARGE SCALE GENOMIC DNA]</scope>
    <source>
        <strain evidence="8 9">TC2-24</strain>
    </source>
</reference>
<accession>A0A1I0M1V8</accession>
<dbReference type="Gene3D" id="1.25.40.390">
    <property type="match status" value="1"/>
</dbReference>
<evidence type="ECO:0000259" key="7">
    <source>
        <dbReference type="Pfam" id="PF14322"/>
    </source>
</evidence>
<sequence length="471" mass="52627">MNTKYIITVFTSLALTACNLDYNPTTAVSDATLTSSDYENLLTGVYDGAQSIKLNINDIAADNLTSPGWWPDIDNNGQTASTSSDINSLWNSHYKYVQLANNLINLIDNTPNPTIQQIQISAQAHVIRGWLYSQIAQHWGDAPLLLEVTDALAPRDPEAEIWKQVVADFEYGVENAPEFSDRGYVSKVAAKALLARTLLTGAPEVKDVVRAKQLAEEIISSNQFTLADNFADIFHAKSSNEIILQWTNLNGDSGSDGWFMRSDIVNLYEAENGHGSAGYGEQGRYENRVDKSAFSIFENSDKRKDATVRHLKLANGVETWDCVKYPSYNAADPWPVIRIAELYLISAETQGYPDGVERLNQLRQIRGLNAYVVGTDITVDNFLEKIMHERRLEFFAEGLRWYDLRRWFNSGEAGKKAVLSLRKYQPGETAGSRPQASETMNIADDGHNLLWPIPQTAIDHDPNLLPQNPGY</sequence>
<proteinExistence type="inferred from homology"/>
<evidence type="ECO:0000313" key="8">
    <source>
        <dbReference type="EMBL" id="SEV82333.1"/>
    </source>
</evidence>